<comment type="subcellular location">
    <subcellularLocation>
        <location evidence="1 7">Cell membrane</location>
        <topology evidence="1 7">Multi-pass membrane protein</topology>
    </subcellularLocation>
</comment>
<evidence type="ECO:0000259" key="8">
    <source>
        <dbReference type="PROSITE" id="PS50928"/>
    </source>
</evidence>
<dbReference type="SUPFAM" id="SSF161098">
    <property type="entry name" value="MetI-like"/>
    <property type="match status" value="1"/>
</dbReference>
<protein>
    <submittedName>
        <fullName evidence="9">Sugar ABC transporter permease</fullName>
    </submittedName>
</protein>
<evidence type="ECO:0000256" key="7">
    <source>
        <dbReference type="RuleBase" id="RU363032"/>
    </source>
</evidence>
<dbReference type="OrthoDB" id="4319190at2"/>
<dbReference type="InterPro" id="IPR000515">
    <property type="entry name" value="MetI-like"/>
</dbReference>
<dbReference type="PANTHER" id="PTHR30193">
    <property type="entry name" value="ABC TRANSPORTER PERMEASE PROTEIN"/>
    <property type="match status" value="1"/>
</dbReference>
<feature type="transmembrane region" description="Helical" evidence="7">
    <location>
        <begin position="125"/>
        <end position="146"/>
    </location>
</feature>
<accession>A0A387B8B1</accession>
<evidence type="ECO:0000256" key="4">
    <source>
        <dbReference type="ARBA" id="ARBA00022692"/>
    </source>
</evidence>
<dbReference type="GO" id="GO:0005886">
    <property type="term" value="C:plasma membrane"/>
    <property type="evidence" value="ECO:0007669"/>
    <property type="project" value="UniProtKB-SubCell"/>
</dbReference>
<keyword evidence="4 7" id="KW-0812">Transmembrane</keyword>
<dbReference type="PANTHER" id="PTHR30193:SF37">
    <property type="entry name" value="INNER MEMBRANE ABC TRANSPORTER PERMEASE PROTEIN YCJO"/>
    <property type="match status" value="1"/>
</dbReference>
<feature type="transmembrane region" description="Helical" evidence="7">
    <location>
        <begin position="287"/>
        <end position="308"/>
    </location>
</feature>
<gene>
    <name evidence="9" type="ORF">D7I47_06765</name>
</gene>
<sequence>MTTTLNAPPAAKPRLTLSQRLNHADAKYSPYVYVAPFFVLFGLVGLFPLVYTFVVSLNDWDLLKGQGDWVGFDNYIIELQDPWFWNSLGNTFSIFLLSAIPQLIGATFIAAILDQNLRAQTFWRLSVLLPYVVTPAAVALIFSSIFSEDYGLVNNILGSFGIDPVLWKHDTLPGHLAIATMVNWRWTGYNALILLAAMQAVPTDIYESAALDGAGAFRRFFSITLPSIRPTFIFVLITATIGGLQIFTEPKLFDATRATPGGAYHQFETTTLYIWNMAFNQDRFGRASAIAFILLIIIVLIGLVNYYLSKGIASSETKIAKRSAARRLLRYRSRKSIPFVAENQLERRP</sequence>
<dbReference type="EMBL" id="CP032630">
    <property type="protein sequence ID" value="AYF97988.1"/>
    <property type="molecule type" value="Genomic_DNA"/>
</dbReference>
<evidence type="ECO:0000256" key="2">
    <source>
        <dbReference type="ARBA" id="ARBA00022448"/>
    </source>
</evidence>
<keyword evidence="6 7" id="KW-0472">Membrane</keyword>
<comment type="similarity">
    <text evidence="7">Belongs to the binding-protein-dependent transport system permease family.</text>
</comment>
<feature type="transmembrane region" description="Helical" evidence="7">
    <location>
        <begin position="227"/>
        <end position="247"/>
    </location>
</feature>
<feature type="transmembrane region" description="Helical" evidence="7">
    <location>
        <begin position="31"/>
        <end position="54"/>
    </location>
</feature>
<dbReference type="InterPro" id="IPR051393">
    <property type="entry name" value="ABC_transporter_permease"/>
</dbReference>
<dbReference type="Gene3D" id="1.10.3720.10">
    <property type="entry name" value="MetI-like"/>
    <property type="match status" value="1"/>
</dbReference>
<keyword evidence="2 7" id="KW-0813">Transport</keyword>
<dbReference type="Pfam" id="PF00528">
    <property type="entry name" value="BPD_transp_1"/>
    <property type="match status" value="1"/>
</dbReference>
<dbReference type="CDD" id="cd06261">
    <property type="entry name" value="TM_PBP2"/>
    <property type="match status" value="1"/>
</dbReference>
<dbReference type="RefSeq" id="WP_120762336.1">
    <property type="nucleotide sequence ID" value="NZ_CP032630.1"/>
</dbReference>
<evidence type="ECO:0000313" key="10">
    <source>
        <dbReference type="Proteomes" id="UP000278886"/>
    </source>
</evidence>
<dbReference type="KEGG" id="lyd:D7I47_06765"/>
<evidence type="ECO:0000256" key="3">
    <source>
        <dbReference type="ARBA" id="ARBA00022475"/>
    </source>
</evidence>
<dbReference type="AlphaFoldDB" id="A0A387B8B1"/>
<dbReference type="Proteomes" id="UP000278886">
    <property type="component" value="Chromosome"/>
</dbReference>
<feature type="transmembrane region" description="Helical" evidence="7">
    <location>
        <begin position="92"/>
        <end position="113"/>
    </location>
</feature>
<organism evidence="9 10">
    <name type="scientific">Protaetiibacter intestinalis</name>
    <dbReference type="NCBI Taxonomy" id="2419774"/>
    <lineage>
        <taxon>Bacteria</taxon>
        <taxon>Bacillati</taxon>
        <taxon>Actinomycetota</taxon>
        <taxon>Actinomycetes</taxon>
        <taxon>Micrococcales</taxon>
        <taxon>Microbacteriaceae</taxon>
        <taxon>Protaetiibacter</taxon>
    </lineage>
</organism>
<evidence type="ECO:0000256" key="6">
    <source>
        <dbReference type="ARBA" id="ARBA00023136"/>
    </source>
</evidence>
<keyword evidence="10" id="KW-1185">Reference proteome</keyword>
<dbReference type="PROSITE" id="PS50928">
    <property type="entry name" value="ABC_TM1"/>
    <property type="match status" value="1"/>
</dbReference>
<dbReference type="InterPro" id="IPR035906">
    <property type="entry name" value="MetI-like_sf"/>
</dbReference>
<evidence type="ECO:0000256" key="1">
    <source>
        <dbReference type="ARBA" id="ARBA00004651"/>
    </source>
</evidence>
<keyword evidence="5 7" id="KW-1133">Transmembrane helix</keyword>
<reference evidence="10" key="1">
    <citation type="submission" date="2018-09" db="EMBL/GenBank/DDBJ databases">
        <title>Genome sequencing of strain 2DFWR-13.</title>
        <authorList>
            <person name="Heo J."/>
            <person name="Kim S.-J."/>
            <person name="Kwon S.-W."/>
        </authorList>
    </citation>
    <scope>NUCLEOTIDE SEQUENCE [LARGE SCALE GENOMIC DNA]</scope>
    <source>
        <strain evidence="10">2DFWR-13</strain>
    </source>
</reference>
<proteinExistence type="inferred from homology"/>
<evidence type="ECO:0000256" key="5">
    <source>
        <dbReference type="ARBA" id="ARBA00022989"/>
    </source>
</evidence>
<name>A0A387B8B1_9MICO</name>
<dbReference type="GO" id="GO:0055085">
    <property type="term" value="P:transmembrane transport"/>
    <property type="evidence" value="ECO:0007669"/>
    <property type="project" value="InterPro"/>
</dbReference>
<feature type="domain" description="ABC transmembrane type-1" evidence="8">
    <location>
        <begin position="88"/>
        <end position="305"/>
    </location>
</feature>
<evidence type="ECO:0000313" key="9">
    <source>
        <dbReference type="EMBL" id="AYF97988.1"/>
    </source>
</evidence>
<keyword evidence="3" id="KW-1003">Cell membrane</keyword>